<name>A0A3E2VZR0_CLOIN</name>
<keyword evidence="1" id="KW-1133">Transmembrane helix</keyword>
<evidence type="ECO:0000313" key="2">
    <source>
        <dbReference type="EMBL" id="RGC16511.1"/>
    </source>
</evidence>
<evidence type="ECO:0000313" key="3">
    <source>
        <dbReference type="Proteomes" id="UP000260025"/>
    </source>
</evidence>
<proteinExistence type="predicted"/>
<dbReference type="EMBL" id="QVEV01000008">
    <property type="protein sequence ID" value="RGC16511.1"/>
    <property type="molecule type" value="Genomic_DNA"/>
</dbReference>
<dbReference type="AlphaFoldDB" id="A0A3E2VZR0"/>
<feature type="transmembrane region" description="Helical" evidence="1">
    <location>
        <begin position="42"/>
        <end position="62"/>
    </location>
</feature>
<dbReference type="Proteomes" id="UP000260025">
    <property type="component" value="Unassembled WGS sequence"/>
</dbReference>
<dbReference type="RefSeq" id="WP_117442621.1">
    <property type="nucleotide sequence ID" value="NZ_JAJFEN010000097.1"/>
</dbReference>
<reference evidence="2 3" key="1">
    <citation type="submission" date="2018-08" db="EMBL/GenBank/DDBJ databases">
        <title>A genome reference for cultivated species of the human gut microbiota.</title>
        <authorList>
            <person name="Zou Y."/>
            <person name="Xue W."/>
            <person name="Luo G."/>
        </authorList>
    </citation>
    <scope>NUCLEOTIDE SEQUENCE [LARGE SCALE GENOMIC DNA]</scope>
    <source>
        <strain evidence="2 3">OF01-2LB</strain>
    </source>
</reference>
<comment type="caution">
    <text evidence="2">The sequence shown here is derived from an EMBL/GenBank/DDBJ whole genome shotgun (WGS) entry which is preliminary data.</text>
</comment>
<gene>
    <name evidence="2" type="ORF">DXA38_07450</name>
</gene>
<accession>A0A3E2VZR0</accession>
<keyword evidence="1" id="KW-0812">Transmembrane</keyword>
<feature type="transmembrane region" description="Helical" evidence="1">
    <location>
        <begin position="12"/>
        <end position="36"/>
    </location>
</feature>
<sequence>MKSRTSFTVINPPLTFWLCICILVFFVLLVLINTIATPPPHHALYICITMFVFIPVSLVTLWTKLFRIQVKDTVISVRRALGLVRFTFDVSDIARVEWKRADTGFGRNECITVFTSENKKFHIETLMINAERMMKYITEMVDESKIRYM</sequence>
<dbReference type="OrthoDB" id="2086405at2"/>
<protein>
    <recommendedName>
        <fullName evidence="4">PH domain-containing protein</fullName>
    </recommendedName>
</protein>
<organism evidence="2 3">
    <name type="scientific">Clostridium innocuum</name>
    <dbReference type="NCBI Taxonomy" id="1522"/>
    <lineage>
        <taxon>Bacteria</taxon>
        <taxon>Bacillati</taxon>
        <taxon>Bacillota</taxon>
        <taxon>Clostridia</taxon>
        <taxon>Eubacteriales</taxon>
        <taxon>Clostridiaceae</taxon>
        <taxon>Clostridium</taxon>
    </lineage>
</organism>
<evidence type="ECO:0000256" key="1">
    <source>
        <dbReference type="SAM" id="Phobius"/>
    </source>
</evidence>
<evidence type="ECO:0008006" key="4">
    <source>
        <dbReference type="Google" id="ProtNLM"/>
    </source>
</evidence>
<keyword evidence="1" id="KW-0472">Membrane</keyword>